<evidence type="ECO:0000256" key="1">
    <source>
        <dbReference type="ARBA" id="ARBA00022617"/>
    </source>
</evidence>
<dbReference type="GO" id="GO:0009055">
    <property type="term" value="F:electron transfer activity"/>
    <property type="evidence" value="ECO:0007669"/>
    <property type="project" value="InterPro"/>
</dbReference>
<dbReference type="SUPFAM" id="SSF46626">
    <property type="entry name" value="Cytochrome c"/>
    <property type="match status" value="2"/>
</dbReference>
<evidence type="ECO:0000256" key="3">
    <source>
        <dbReference type="ARBA" id="ARBA00023004"/>
    </source>
</evidence>
<dbReference type="GO" id="GO:0020037">
    <property type="term" value="F:heme binding"/>
    <property type="evidence" value="ECO:0007669"/>
    <property type="project" value="InterPro"/>
</dbReference>
<evidence type="ECO:0000256" key="4">
    <source>
        <dbReference type="PROSITE-ProRule" id="PRU00433"/>
    </source>
</evidence>
<dbReference type="GO" id="GO:0046872">
    <property type="term" value="F:metal ion binding"/>
    <property type="evidence" value="ECO:0007669"/>
    <property type="project" value="UniProtKB-KW"/>
</dbReference>
<sequence>MRRVLTLFFLLVIGGLALAFWLTRPLPFSSEELPQMAGDAVAGRQVFLAAGCASCHADRGAEAQQAPILSGGRRLSTEFGEFITPNISSDPVHGIGSYDLAGLASVLKRGVTPDGRHLYPVMPYTSYIRMELQDIADLKAFLDSLPASDEVPQPHEISLPWSLRSTIGLWKKRYLDPNFVGAAPSERVERGRYLAEALGHCAECHTPRDRWGGLDRSRWMAGAPGLSGSSVAPNVTPAALDWSRDEVAWFLESGHSPRDETASNEMESVIAGLAQLPKEDLEALAFYLASLAPIE</sequence>
<dbReference type="InterPro" id="IPR009056">
    <property type="entry name" value="Cyt_c-like_dom"/>
</dbReference>
<feature type="domain" description="Cytochrome c" evidence="5">
    <location>
        <begin position="186"/>
        <end position="292"/>
    </location>
</feature>
<name>A0A1G9B5I5_9RHOB</name>
<evidence type="ECO:0000256" key="2">
    <source>
        <dbReference type="ARBA" id="ARBA00022723"/>
    </source>
</evidence>
<proteinExistence type="predicted"/>
<keyword evidence="7" id="KW-1185">Reference proteome</keyword>
<reference evidence="6 7" key="1">
    <citation type="submission" date="2016-10" db="EMBL/GenBank/DDBJ databases">
        <authorList>
            <person name="de Groot N.N."/>
        </authorList>
    </citation>
    <scope>NUCLEOTIDE SEQUENCE [LARGE SCALE GENOMIC DNA]</scope>
    <source>
        <strain evidence="6 7">DSM 25294</strain>
    </source>
</reference>
<dbReference type="PANTHER" id="PTHR35008">
    <property type="entry name" value="BLL4482 PROTEIN-RELATED"/>
    <property type="match status" value="1"/>
</dbReference>
<dbReference type="Proteomes" id="UP000199382">
    <property type="component" value="Unassembled WGS sequence"/>
</dbReference>
<gene>
    <name evidence="6" type="ORF">SAMN04488026_103835</name>
</gene>
<dbReference type="InterPro" id="IPR051459">
    <property type="entry name" value="Cytochrome_c-type_DH"/>
</dbReference>
<evidence type="ECO:0000259" key="5">
    <source>
        <dbReference type="PROSITE" id="PS51007"/>
    </source>
</evidence>
<dbReference type="Gene3D" id="1.10.760.10">
    <property type="entry name" value="Cytochrome c-like domain"/>
    <property type="match status" value="2"/>
</dbReference>
<dbReference type="PROSITE" id="PS51007">
    <property type="entry name" value="CYTC"/>
    <property type="match status" value="2"/>
</dbReference>
<organism evidence="6 7">
    <name type="scientific">Aliiruegeria lutimaris</name>
    <dbReference type="NCBI Taxonomy" id="571298"/>
    <lineage>
        <taxon>Bacteria</taxon>
        <taxon>Pseudomonadati</taxon>
        <taxon>Pseudomonadota</taxon>
        <taxon>Alphaproteobacteria</taxon>
        <taxon>Rhodobacterales</taxon>
        <taxon>Roseobacteraceae</taxon>
        <taxon>Aliiruegeria</taxon>
    </lineage>
</organism>
<dbReference type="PANTHER" id="PTHR35008:SF8">
    <property type="entry name" value="ALCOHOL DEHYDROGENASE CYTOCHROME C SUBUNIT"/>
    <property type="match status" value="1"/>
</dbReference>
<dbReference type="Pfam" id="PF00034">
    <property type="entry name" value="Cytochrom_C"/>
    <property type="match status" value="1"/>
</dbReference>
<evidence type="ECO:0000313" key="7">
    <source>
        <dbReference type="Proteomes" id="UP000199382"/>
    </source>
</evidence>
<protein>
    <submittedName>
        <fullName evidence="6">Cytochrome c, mono-and diheme variants</fullName>
    </submittedName>
</protein>
<dbReference type="EMBL" id="FNEK01000038">
    <property type="protein sequence ID" value="SDK34781.1"/>
    <property type="molecule type" value="Genomic_DNA"/>
</dbReference>
<keyword evidence="2 4" id="KW-0479">Metal-binding</keyword>
<keyword evidence="3 4" id="KW-0408">Iron</keyword>
<dbReference type="RefSeq" id="WP_170844611.1">
    <property type="nucleotide sequence ID" value="NZ_FNEK01000038.1"/>
</dbReference>
<feature type="domain" description="Cytochrome c" evidence="5">
    <location>
        <begin position="38"/>
        <end position="146"/>
    </location>
</feature>
<accession>A0A1G9B5I5</accession>
<dbReference type="InterPro" id="IPR036909">
    <property type="entry name" value="Cyt_c-like_dom_sf"/>
</dbReference>
<evidence type="ECO:0000313" key="6">
    <source>
        <dbReference type="EMBL" id="SDK34781.1"/>
    </source>
</evidence>
<dbReference type="AlphaFoldDB" id="A0A1G9B5I5"/>
<dbReference type="STRING" id="571298.SAMN04488026_103835"/>
<keyword evidence="1 4" id="KW-0349">Heme</keyword>